<evidence type="ECO:0000256" key="4">
    <source>
        <dbReference type="ARBA" id="ARBA00022729"/>
    </source>
</evidence>
<dbReference type="EMBL" id="RQTK01000020">
    <property type="protein sequence ID" value="RUS91020.1"/>
    <property type="molecule type" value="Genomic_DNA"/>
</dbReference>
<evidence type="ECO:0000256" key="3">
    <source>
        <dbReference type="ARBA" id="ARBA00022670"/>
    </source>
</evidence>
<evidence type="ECO:0000256" key="1">
    <source>
        <dbReference type="ARBA" id="ARBA00004613"/>
    </source>
</evidence>
<evidence type="ECO:0000256" key="8">
    <source>
        <dbReference type="ARBA" id="ARBA00023157"/>
    </source>
</evidence>
<sequence length="279" mass="30802">MFSTFIRVFSWIVPFGFLYTTWAAPLELPCTKATGTCGKPVIPPISMRIIGGQPAVRGSWPWMASIHENGFAKCGGAIISEDLILTATHCFMSYTNDTSIWTISVGKYRMDRKENGEKTVKVSQIITHADFDAMTVANDIALVVLAERLVYSDVIQPICVPHSSQEVKVGEMCLLAGWGATRGTSDVNALNQVSLPIVSDSTCGQPDWYGMDFSQPDTTFCAGYEQGIKDGSDRNNSILHSRSTVWSETCHWGYGCAEEKWPGIYTEVNKYSSWIHSTI</sequence>
<dbReference type="Pfam" id="PF00089">
    <property type="entry name" value="Trypsin"/>
    <property type="match status" value="1"/>
</dbReference>
<evidence type="ECO:0000256" key="9">
    <source>
        <dbReference type="SAM" id="SignalP"/>
    </source>
</evidence>
<accession>A0A433UAY1</accession>
<comment type="subcellular location">
    <subcellularLocation>
        <location evidence="1">Secreted</location>
    </subcellularLocation>
</comment>
<dbReference type="InterPro" id="IPR043504">
    <property type="entry name" value="Peptidase_S1_PA_chymotrypsin"/>
</dbReference>
<keyword evidence="2" id="KW-0964">Secreted</keyword>
<evidence type="ECO:0000256" key="5">
    <source>
        <dbReference type="ARBA" id="ARBA00022801"/>
    </source>
</evidence>
<gene>
    <name evidence="11" type="ORF">EGW08_001237</name>
</gene>
<feature type="chain" id="PRO_5018979130" description="Peptidase S1 domain-containing protein" evidence="9">
    <location>
        <begin position="24"/>
        <end position="279"/>
    </location>
</feature>
<dbReference type="Proteomes" id="UP000271974">
    <property type="component" value="Unassembled WGS sequence"/>
</dbReference>
<dbReference type="AlphaFoldDB" id="A0A433UAY1"/>
<keyword evidence="8" id="KW-1015">Disulfide bond</keyword>
<dbReference type="SMART" id="SM00020">
    <property type="entry name" value="Tryp_SPc"/>
    <property type="match status" value="1"/>
</dbReference>
<dbReference type="PROSITE" id="PS00134">
    <property type="entry name" value="TRYPSIN_HIS"/>
    <property type="match status" value="1"/>
</dbReference>
<dbReference type="InterPro" id="IPR018114">
    <property type="entry name" value="TRYPSIN_HIS"/>
</dbReference>
<dbReference type="GO" id="GO:0004252">
    <property type="term" value="F:serine-type endopeptidase activity"/>
    <property type="evidence" value="ECO:0007669"/>
    <property type="project" value="InterPro"/>
</dbReference>
<dbReference type="PROSITE" id="PS50240">
    <property type="entry name" value="TRYPSIN_DOM"/>
    <property type="match status" value="1"/>
</dbReference>
<comment type="caution">
    <text evidence="11">The sequence shown here is derived from an EMBL/GenBank/DDBJ whole genome shotgun (WGS) entry which is preliminary data.</text>
</comment>
<proteinExistence type="predicted"/>
<reference evidence="11 12" key="1">
    <citation type="submission" date="2019-01" db="EMBL/GenBank/DDBJ databases">
        <title>A draft genome assembly of the solar-powered sea slug Elysia chlorotica.</title>
        <authorList>
            <person name="Cai H."/>
            <person name="Li Q."/>
            <person name="Fang X."/>
            <person name="Li J."/>
            <person name="Curtis N.E."/>
            <person name="Altenburger A."/>
            <person name="Shibata T."/>
            <person name="Feng M."/>
            <person name="Maeda T."/>
            <person name="Schwartz J.A."/>
            <person name="Shigenobu S."/>
            <person name="Lundholm N."/>
            <person name="Nishiyama T."/>
            <person name="Yang H."/>
            <person name="Hasebe M."/>
            <person name="Li S."/>
            <person name="Pierce S.K."/>
            <person name="Wang J."/>
        </authorList>
    </citation>
    <scope>NUCLEOTIDE SEQUENCE [LARGE SCALE GENOMIC DNA]</scope>
    <source>
        <strain evidence="11">EC2010</strain>
        <tissue evidence="11">Whole organism of an adult</tissue>
    </source>
</reference>
<evidence type="ECO:0000313" key="11">
    <source>
        <dbReference type="EMBL" id="RUS91020.1"/>
    </source>
</evidence>
<feature type="signal peptide" evidence="9">
    <location>
        <begin position="1"/>
        <end position="23"/>
    </location>
</feature>
<keyword evidence="7" id="KW-0865">Zymogen</keyword>
<dbReference type="InterPro" id="IPR001254">
    <property type="entry name" value="Trypsin_dom"/>
</dbReference>
<dbReference type="PANTHER" id="PTHR24252">
    <property type="entry name" value="ACROSIN-RELATED"/>
    <property type="match status" value="1"/>
</dbReference>
<dbReference type="PANTHER" id="PTHR24252:SF7">
    <property type="entry name" value="HYALIN"/>
    <property type="match status" value="1"/>
</dbReference>
<dbReference type="GO" id="GO:0006508">
    <property type="term" value="P:proteolysis"/>
    <property type="evidence" value="ECO:0007669"/>
    <property type="project" value="UniProtKB-KW"/>
</dbReference>
<dbReference type="SUPFAM" id="SSF50494">
    <property type="entry name" value="Trypsin-like serine proteases"/>
    <property type="match status" value="1"/>
</dbReference>
<keyword evidence="4 9" id="KW-0732">Signal</keyword>
<dbReference type="FunFam" id="2.40.10.10:FF:000146">
    <property type="entry name" value="Serine protease 53"/>
    <property type="match status" value="1"/>
</dbReference>
<protein>
    <recommendedName>
        <fullName evidence="10">Peptidase S1 domain-containing protein</fullName>
    </recommendedName>
</protein>
<feature type="non-terminal residue" evidence="11">
    <location>
        <position position="279"/>
    </location>
</feature>
<evidence type="ECO:0000256" key="2">
    <source>
        <dbReference type="ARBA" id="ARBA00022525"/>
    </source>
</evidence>
<organism evidence="11 12">
    <name type="scientific">Elysia chlorotica</name>
    <name type="common">Eastern emerald elysia</name>
    <name type="synonym">Sea slug</name>
    <dbReference type="NCBI Taxonomy" id="188477"/>
    <lineage>
        <taxon>Eukaryota</taxon>
        <taxon>Metazoa</taxon>
        <taxon>Spiralia</taxon>
        <taxon>Lophotrochozoa</taxon>
        <taxon>Mollusca</taxon>
        <taxon>Gastropoda</taxon>
        <taxon>Heterobranchia</taxon>
        <taxon>Euthyneura</taxon>
        <taxon>Panpulmonata</taxon>
        <taxon>Sacoglossa</taxon>
        <taxon>Placobranchoidea</taxon>
        <taxon>Plakobranchidae</taxon>
        <taxon>Elysia</taxon>
    </lineage>
</organism>
<evidence type="ECO:0000259" key="10">
    <source>
        <dbReference type="PROSITE" id="PS50240"/>
    </source>
</evidence>
<dbReference type="CDD" id="cd00190">
    <property type="entry name" value="Tryp_SPc"/>
    <property type="match status" value="1"/>
</dbReference>
<dbReference type="PRINTS" id="PR00722">
    <property type="entry name" value="CHYMOTRYPSIN"/>
</dbReference>
<keyword evidence="12" id="KW-1185">Reference proteome</keyword>
<name>A0A433UAY1_ELYCH</name>
<dbReference type="OrthoDB" id="10012881at2759"/>
<dbReference type="Gene3D" id="2.40.10.10">
    <property type="entry name" value="Trypsin-like serine proteases"/>
    <property type="match status" value="1"/>
</dbReference>
<evidence type="ECO:0000256" key="6">
    <source>
        <dbReference type="ARBA" id="ARBA00022825"/>
    </source>
</evidence>
<evidence type="ECO:0000256" key="7">
    <source>
        <dbReference type="ARBA" id="ARBA00023145"/>
    </source>
</evidence>
<dbReference type="InterPro" id="IPR001314">
    <property type="entry name" value="Peptidase_S1A"/>
</dbReference>
<keyword evidence="5" id="KW-0378">Hydrolase</keyword>
<evidence type="ECO:0000313" key="12">
    <source>
        <dbReference type="Proteomes" id="UP000271974"/>
    </source>
</evidence>
<dbReference type="GO" id="GO:0005576">
    <property type="term" value="C:extracellular region"/>
    <property type="evidence" value="ECO:0007669"/>
    <property type="project" value="UniProtKB-SubCell"/>
</dbReference>
<keyword evidence="6" id="KW-0720">Serine protease</keyword>
<feature type="domain" description="Peptidase S1" evidence="10">
    <location>
        <begin position="49"/>
        <end position="279"/>
    </location>
</feature>
<keyword evidence="3" id="KW-0645">Protease</keyword>
<dbReference type="InterPro" id="IPR009003">
    <property type="entry name" value="Peptidase_S1_PA"/>
</dbReference>
<dbReference type="STRING" id="188477.A0A433UAY1"/>